<proteinExistence type="predicted"/>
<keyword evidence="2" id="KW-1185">Reference proteome</keyword>
<name>A0A397T6Z7_9GLOM</name>
<protein>
    <submittedName>
        <fullName evidence="1">Uncharacterized protein</fullName>
    </submittedName>
</protein>
<accession>A0A397T6Z7</accession>
<comment type="caution">
    <text evidence="1">The sequence shown here is derived from an EMBL/GenBank/DDBJ whole genome shotgun (WGS) entry which is preliminary data.</text>
</comment>
<evidence type="ECO:0000313" key="1">
    <source>
        <dbReference type="EMBL" id="RIA93973.1"/>
    </source>
</evidence>
<reference evidence="1 2" key="1">
    <citation type="submission" date="2018-06" db="EMBL/GenBank/DDBJ databases">
        <title>Comparative genomics reveals the genomic features of Rhizophagus irregularis, R. cerebriforme, R. diaphanum and Gigaspora rosea, and their symbiotic lifestyle signature.</title>
        <authorList>
            <person name="Morin E."/>
            <person name="San Clemente H."/>
            <person name="Chen E.C.H."/>
            <person name="De La Providencia I."/>
            <person name="Hainaut M."/>
            <person name="Kuo A."/>
            <person name="Kohler A."/>
            <person name="Murat C."/>
            <person name="Tang N."/>
            <person name="Roy S."/>
            <person name="Loubradou J."/>
            <person name="Henrissat B."/>
            <person name="Grigoriev I.V."/>
            <person name="Corradi N."/>
            <person name="Roux C."/>
            <person name="Martin F.M."/>
        </authorList>
    </citation>
    <scope>NUCLEOTIDE SEQUENCE [LARGE SCALE GENOMIC DNA]</scope>
    <source>
        <strain evidence="1 2">DAOM 227022</strain>
    </source>
</reference>
<sequence length="63" mass="7304">MDIGPKVTNNPGAIYKSRPLSTMIRSAESMRSLKHQSIFPDESMEEIVKHDDYLTKEFEFDIE</sequence>
<dbReference type="AlphaFoldDB" id="A0A397T6Z7"/>
<dbReference type="OrthoDB" id="2408545at2759"/>
<organism evidence="1 2">
    <name type="scientific">Glomus cerebriforme</name>
    <dbReference type="NCBI Taxonomy" id="658196"/>
    <lineage>
        <taxon>Eukaryota</taxon>
        <taxon>Fungi</taxon>
        <taxon>Fungi incertae sedis</taxon>
        <taxon>Mucoromycota</taxon>
        <taxon>Glomeromycotina</taxon>
        <taxon>Glomeromycetes</taxon>
        <taxon>Glomerales</taxon>
        <taxon>Glomeraceae</taxon>
        <taxon>Glomus</taxon>
    </lineage>
</organism>
<gene>
    <name evidence="1" type="ORF">C1645_818738</name>
</gene>
<dbReference type="EMBL" id="QKYT01000093">
    <property type="protein sequence ID" value="RIA93973.1"/>
    <property type="molecule type" value="Genomic_DNA"/>
</dbReference>
<dbReference type="Proteomes" id="UP000265703">
    <property type="component" value="Unassembled WGS sequence"/>
</dbReference>
<evidence type="ECO:0000313" key="2">
    <source>
        <dbReference type="Proteomes" id="UP000265703"/>
    </source>
</evidence>